<name>A0A9D1HCB5_9FIRM</name>
<reference evidence="3" key="2">
    <citation type="journal article" date="2021" name="PeerJ">
        <title>Extensive microbial diversity within the chicken gut microbiome revealed by metagenomics and culture.</title>
        <authorList>
            <person name="Gilroy R."/>
            <person name="Ravi A."/>
            <person name="Getino M."/>
            <person name="Pursley I."/>
            <person name="Horton D.L."/>
            <person name="Alikhan N.F."/>
            <person name="Baker D."/>
            <person name="Gharbi K."/>
            <person name="Hall N."/>
            <person name="Watson M."/>
            <person name="Adriaenssens E.M."/>
            <person name="Foster-Nyarko E."/>
            <person name="Jarju S."/>
            <person name="Secka A."/>
            <person name="Antonio M."/>
            <person name="Oren A."/>
            <person name="Chaudhuri R.R."/>
            <person name="La Ragione R."/>
            <person name="Hildebrand F."/>
            <person name="Pallen M.J."/>
        </authorList>
    </citation>
    <scope>NUCLEOTIDE SEQUENCE</scope>
    <source>
        <strain evidence="3">CHK176-22527</strain>
    </source>
</reference>
<dbReference type="PANTHER" id="PTHR30486">
    <property type="entry name" value="TWITCHING MOTILITY PROTEIN PILT"/>
    <property type="match status" value="1"/>
</dbReference>
<gene>
    <name evidence="3" type="ORF">IAD12_03255</name>
</gene>
<evidence type="ECO:0000313" key="3">
    <source>
        <dbReference type="EMBL" id="HIT99254.1"/>
    </source>
</evidence>
<evidence type="ECO:0000313" key="4">
    <source>
        <dbReference type="Proteomes" id="UP000824159"/>
    </source>
</evidence>
<comment type="caution">
    <text evidence="3">The sequence shown here is derived from an EMBL/GenBank/DDBJ whole genome shotgun (WGS) entry which is preliminary data.</text>
</comment>
<dbReference type="InterPro" id="IPR001482">
    <property type="entry name" value="T2SS/T4SS_dom"/>
</dbReference>
<dbReference type="Gene3D" id="3.40.50.300">
    <property type="entry name" value="P-loop containing nucleotide triphosphate hydrolases"/>
    <property type="match status" value="1"/>
</dbReference>
<sequence>MRYISDIRMLISDDKGSLSDEKALEIIEEYVFSIEKAHMCCHGDNAKLIERLFLTLRSEMDILQPFVEDKSISEIMINGKDDIFAERNGVLERLPVAFDDTEDLEELIRRIAAKVHREINELNPIVDARLSDGSRVNAVYKNIALNGPILTIRKFPEKVMDMEEMIRRETVTEEAAEFMDVMVKAGYNCFICGGTSSGKTTMLNVLSQLIPSDERVVVIEDSAELQIKQLENIVRLECRNANVQGKGEVDMSQLVKASLRMRPDRIIIGEVRGKEVMDMVQALNTGHSGSLSTGHANSIRGMLKRLEAMFLQAADVPSEAIRSQITEGIDIMIHMSRMHDGTRKVMEIAELEGMADGNISTNTLFRYIPQEKDGEYYGGKLVRSGRGLIHREKLLISRYEI</sequence>
<organism evidence="3 4">
    <name type="scientific">Candidatus Allocopromorpha excrementavium</name>
    <dbReference type="NCBI Taxonomy" id="2840741"/>
    <lineage>
        <taxon>Bacteria</taxon>
        <taxon>Bacillati</taxon>
        <taxon>Bacillota</taxon>
        <taxon>Clostridia</taxon>
        <taxon>Eubacteriales</taxon>
        <taxon>Eubacteriaceae</taxon>
        <taxon>Eubacteriaceae incertae sedis</taxon>
        <taxon>Candidatus Allocopromorpha</taxon>
    </lineage>
</organism>
<dbReference type="AlphaFoldDB" id="A0A9D1HCB5"/>
<dbReference type="Proteomes" id="UP000824159">
    <property type="component" value="Unassembled WGS sequence"/>
</dbReference>
<dbReference type="CDD" id="cd01130">
    <property type="entry name" value="VirB11-like_ATPase"/>
    <property type="match status" value="1"/>
</dbReference>
<comment type="similarity">
    <text evidence="1">Belongs to the GSP E family.</text>
</comment>
<accession>A0A9D1HCB5</accession>
<dbReference type="InterPro" id="IPR027417">
    <property type="entry name" value="P-loop_NTPase"/>
</dbReference>
<evidence type="ECO:0000256" key="1">
    <source>
        <dbReference type="ARBA" id="ARBA00006611"/>
    </source>
</evidence>
<feature type="domain" description="Bacterial type II secretion system protein E" evidence="2">
    <location>
        <begin position="61"/>
        <end position="324"/>
    </location>
</feature>
<proteinExistence type="inferred from homology"/>
<dbReference type="Gene3D" id="3.30.450.370">
    <property type="match status" value="1"/>
</dbReference>
<dbReference type="Pfam" id="PF00437">
    <property type="entry name" value="T2SSE"/>
    <property type="match status" value="1"/>
</dbReference>
<dbReference type="PANTHER" id="PTHR30486:SF6">
    <property type="entry name" value="TYPE IV PILUS RETRACTATION ATPASE PILT"/>
    <property type="match status" value="1"/>
</dbReference>
<protein>
    <submittedName>
        <fullName evidence="3">CpaF family protein</fullName>
    </submittedName>
</protein>
<reference evidence="3" key="1">
    <citation type="submission" date="2020-10" db="EMBL/GenBank/DDBJ databases">
        <authorList>
            <person name="Gilroy R."/>
        </authorList>
    </citation>
    <scope>NUCLEOTIDE SEQUENCE</scope>
    <source>
        <strain evidence="3">CHK176-22527</strain>
    </source>
</reference>
<dbReference type="EMBL" id="DVLX01000033">
    <property type="protein sequence ID" value="HIT99254.1"/>
    <property type="molecule type" value="Genomic_DNA"/>
</dbReference>
<dbReference type="GO" id="GO:0016887">
    <property type="term" value="F:ATP hydrolysis activity"/>
    <property type="evidence" value="ECO:0007669"/>
    <property type="project" value="InterPro"/>
</dbReference>
<dbReference type="InterPro" id="IPR050921">
    <property type="entry name" value="T4SS_GSP_E_ATPase"/>
</dbReference>
<dbReference type="SUPFAM" id="SSF52540">
    <property type="entry name" value="P-loop containing nucleoside triphosphate hydrolases"/>
    <property type="match status" value="1"/>
</dbReference>
<evidence type="ECO:0000259" key="2">
    <source>
        <dbReference type="Pfam" id="PF00437"/>
    </source>
</evidence>